<protein>
    <submittedName>
        <fullName evidence="1">Uncharacterized protein</fullName>
    </submittedName>
</protein>
<dbReference type="EMBL" id="GBRH01280161">
    <property type="protein sequence ID" value="JAD17734.1"/>
    <property type="molecule type" value="Transcribed_RNA"/>
</dbReference>
<evidence type="ECO:0000313" key="1">
    <source>
        <dbReference type="EMBL" id="JAD17734.1"/>
    </source>
</evidence>
<proteinExistence type="predicted"/>
<reference evidence="1" key="1">
    <citation type="submission" date="2014-09" db="EMBL/GenBank/DDBJ databases">
        <authorList>
            <person name="Magalhaes I.L.F."/>
            <person name="Oliveira U."/>
            <person name="Santos F.R."/>
            <person name="Vidigal T.H.D.A."/>
            <person name="Brescovit A.D."/>
            <person name="Santos A.J."/>
        </authorList>
    </citation>
    <scope>NUCLEOTIDE SEQUENCE</scope>
    <source>
        <tissue evidence="1">Shoot tissue taken approximately 20 cm above the soil surface</tissue>
    </source>
</reference>
<accession>A0A0A9U407</accession>
<organism evidence="1">
    <name type="scientific">Arundo donax</name>
    <name type="common">Giant reed</name>
    <name type="synonym">Donax arundinaceus</name>
    <dbReference type="NCBI Taxonomy" id="35708"/>
    <lineage>
        <taxon>Eukaryota</taxon>
        <taxon>Viridiplantae</taxon>
        <taxon>Streptophyta</taxon>
        <taxon>Embryophyta</taxon>
        <taxon>Tracheophyta</taxon>
        <taxon>Spermatophyta</taxon>
        <taxon>Magnoliopsida</taxon>
        <taxon>Liliopsida</taxon>
        <taxon>Poales</taxon>
        <taxon>Poaceae</taxon>
        <taxon>PACMAD clade</taxon>
        <taxon>Arundinoideae</taxon>
        <taxon>Arundineae</taxon>
        <taxon>Arundo</taxon>
    </lineage>
</organism>
<reference evidence="1" key="2">
    <citation type="journal article" date="2015" name="Data Brief">
        <title>Shoot transcriptome of the giant reed, Arundo donax.</title>
        <authorList>
            <person name="Barrero R.A."/>
            <person name="Guerrero F.D."/>
            <person name="Moolhuijzen P."/>
            <person name="Goolsby J.A."/>
            <person name="Tidwell J."/>
            <person name="Bellgard S.E."/>
            <person name="Bellgard M.I."/>
        </authorList>
    </citation>
    <scope>NUCLEOTIDE SEQUENCE</scope>
    <source>
        <tissue evidence="1">Shoot tissue taken approximately 20 cm above the soil surface</tissue>
    </source>
</reference>
<name>A0A0A9U407_ARUDO</name>
<sequence length="35" mass="4039">MQLFYIVHEKIQESLEELGILLIGSGLHKHVHLRG</sequence>
<dbReference type="AlphaFoldDB" id="A0A0A9U407"/>